<organism evidence="8 9">
    <name type="scientific">Termitidicoccus mucosus</name>
    <dbReference type="NCBI Taxonomy" id="1184151"/>
    <lineage>
        <taxon>Bacteria</taxon>
        <taxon>Pseudomonadati</taxon>
        <taxon>Verrucomicrobiota</taxon>
        <taxon>Opitutia</taxon>
        <taxon>Opitutales</taxon>
        <taxon>Opitutaceae</taxon>
        <taxon>Termitidicoccus</taxon>
    </lineage>
</organism>
<evidence type="ECO:0000313" key="8">
    <source>
        <dbReference type="EMBL" id="OAM90144.1"/>
    </source>
</evidence>
<evidence type="ECO:0000256" key="1">
    <source>
        <dbReference type="ARBA" id="ARBA00010618"/>
    </source>
</evidence>
<keyword evidence="5" id="KW-0699">rRNA-binding</keyword>
<dbReference type="InterPro" id="IPR005824">
    <property type="entry name" value="KOW"/>
</dbReference>
<protein>
    <recommendedName>
        <fullName evidence="4 5">Large ribosomal subunit protein uL24</fullName>
    </recommendedName>
</protein>
<keyword evidence="9" id="KW-1185">Reference proteome</keyword>
<comment type="function">
    <text evidence="5">One of the proteins that surrounds the polypeptide exit tunnel on the outside of the subunit.</text>
</comment>
<keyword evidence="3 5" id="KW-0687">Ribonucleoprotein</keyword>
<evidence type="ECO:0000256" key="3">
    <source>
        <dbReference type="ARBA" id="ARBA00023274"/>
    </source>
</evidence>
<dbReference type="InterPro" id="IPR008991">
    <property type="entry name" value="Translation_prot_SH3-like_sf"/>
</dbReference>
<proteinExistence type="inferred from homology"/>
<dbReference type="CDD" id="cd06089">
    <property type="entry name" value="KOW_RPL26"/>
    <property type="match status" value="1"/>
</dbReference>
<feature type="domain" description="KOW" evidence="7">
    <location>
        <begin position="6"/>
        <end position="33"/>
    </location>
</feature>
<dbReference type="STRING" id="1184151.AW736_10240"/>
<dbReference type="Proteomes" id="UP000078486">
    <property type="component" value="Unassembled WGS sequence"/>
</dbReference>
<evidence type="ECO:0000256" key="2">
    <source>
        <dbReference type="ARBA" id="ARBA00022980"/>
    </source>
</evidence>
<keyword evidence="5" id="KW-0694">RNA-binding</keyword>
<gene>
    <name evidence="5" type="primary">rplX</name>
    <name evidence="8" type="ORF">AW736_10240</name>
</gene>
<comment type="subunit">
    <text evidence="5">Part of the 50S ribosomal subunit.</text>
</comment>
<accession>A0A178IJV0</accession>
<evidence type="ECO:0000256" key="5">
    <source>
        <dbReference type="HAMAP-Rule" id="MF_01326"/>
    </source>
</evidence>
<dbReference type="Gene3D" id="2.30.30.30">
    <property type="match status" value="1"/>
</dbReference>
<dbReference type="NCBIfam" id="TIGR01079">
    <property type="entry name" value="rplX_bact"/>
    <property type="match status" value="1"/>
</dbReference>
<comment type="similarity">
    <text evidence="1 5 6">Belongs to the universal ribosomal protein uL24 family.</text>
</comment>
<dbReference type="GO" id="GO:0005840">
    <property type="term" value="C:ribosome"/>
    <property type="evidence" value="ECO:0007669"/>
    <property type="project" value="UniProtKB-KW"/>
</dbReference>
<dbReference type="PROSITE" id="PS01108">
    <property type="entry name" value="RIBOSOMAL_L24"/>
    <property type="match status" value="1"/>
</dbReference>
<comment type="caution">
    <text evidence="8">The sequence shown here is derived from an EMBL/GenBank/DDBJ whole genome shotgun (WGS) entry which is preliminary data.</text>
</comment>
<dbReference type="SMART" id="SM00739">
    <property type="entry name" value="KOW"/>
    <property type="match status" value="1"/>
</dbReference>
<dbReference type="InterPro" id="IPR041988">
    <property type="entry name" value="Ribosomal_uL24_KOW"/>
</dbReference>
<dbReference type="GO" id="GO:0003735">
    <property type="term" value="F:structural constituent of ribosome"/>
    <property type="evidence" value="ECO:0007669"/>
    <property type="project" value="InterPro"/>
</dbReference>
<dbReference type="PANTHER" id="PTHR12903">
    <property type="entry name" value="MITOCHONDRIAL RIBOSOMAL PROTEIN L24"/>
    <property type="match status" value="1"/>
</dbReference>
<dbReference type="GO" id="GO:1990904">
    <property type="term" value="C:ribonucleoprotein complex"/>
    <property type="evidence" value="ECO:0007669"/>
    <property type="project" value="UniProtKB-KW"/>
</dbReference>
<dbReference type="AlphaFoldDB" id="A0A178IJV0"/>
<dbReference type="GO" id="GO:0019843">
    <property type="term" value="F:rRNA binding"/>
    <property type="evidence" value="ECO:0007669"/>
    <property type="project" value="UniProtKB-UniRule"/>
</dbReference>
<dbReference type="InterPro" id="IPR014722">
    <property type="entry name" value="Rib_uL2_dom2"/>
</dbReference>
<keyword evidence="2 5" id="KW-0689">Ribosomal protein</keyword>
<reference evidence="8 9" key="1">
    <citation type="submission" date="2016-01" db="EMBL/GenBank/DDBJ databases">
        <title>High potential of lignocellulose degradation of a new Verrucomicrobia species.</title>
        <authorList>
            <person name="Wang Y."/>
            <person name="Shi Y."/>
            <person name="Qiu Z."/>
            <person name="Liu S."/>
            <person name="Yang H."/>
        </authorList>
    </citation>
    <scope>NUCLEOTIDE SEQUENCE [LARGE SCALE GENOMIC DNA]</scope>
    <source>
        <strain evidence="8 9">TSB47</strain>
    </source>
</reference>
<evidence type="ECO:0000256" key="4">
    <source>
        <dbReference type="ARBA" id="ARBA00035206"/>
    </source>
</evidence>
<name>A0A178IJV0_9BACT</name>
<evidence type="ECO:0000259" key="7">
    <source>
        <dbReference type="SMART" id="SM00739"/>
    </source>
</evidence>
<comment type="function">
    <text evidence="5">One of two assembly initiator proteins, it binds directly to the 5'-end of the 23S rRNA, where it nucleates assembly of the 50S subunit.</text>
</comment>
<dbReference type="EMBL" id="LRRQ01000075">
    <property type="protein sequence ID" value="OAM90144.1"/>
    <property type="molecule type" value="Genomic_DNA"/>
</dbReference>
<dbReference type="InterPro" id="IPR005825">
    <property type="entry name" value="Ribosomal_uL24_CS"/>
</dbReference>
<dbReference type="SUPFAM" id="SSF50104">
    <property type="entry name" value="Translation proteins SH3-like domain"/>
    <property type="match status" value="1"/>
</dbReference>
<sequence length="90" mass="9945">MAQKFHVKRGDQVVVISGSHKGKTGKILELVASKQRARIEGVALVKRHTKPQGEQKPGGIIEREGTVHVSNLMKQADYDSSKRAKKTEVK</sequence>
<dbReference type="HAMAP" id="MF_01326_B">
    <property type="entry name" value="Ribosomal_uL24_B"/>
    <property type="match status" value="1"/>
</dbReference>
<dbReference type="GO" id="GO:0006412">
    <property type="term" value="P:translation"/>
    <property type="evidence" value="ECO:0007669"/>
    <property type="project" value="UniProtKB-UniRule"/>
</dbReference>
<dbReference type="Pfam" id="PF00467">
    <property type="entry name" value="KOW"/>
    <property type="match status" value="1"/>
</dbReference>
<dbReference type="InterPro" id="IPR057264">
    <property type="entry name" value="Ribosomal_uL24_C"/>
</dbReference>
<dbReference type="RefSeq" id="WP_068770172.1">
    <property type="nucleotide sequence ID" value="NZ_CP109796.1"/>
</dbReference>
<evidence type="ECO:0000313" key="9">
    <source>
        <dbReference type="Proteomes" id="UP000078486"/>
    </source>
</evidence>
<dbReference type="InterPro" id="IPR003256">
    <property type="entry name" value="Ribosomal_uL24"/>
</dbReference>
<dbReference type="OrthoDB" id="9807419at2"/>
<evidence type="ECO:0000256" key="6">
    <source>
        <dbReference type="RuleBase" id="RU003477"/>
    </source>
</evidence>
<dbReference type="Pfam" id="PF17136">
    <property type="entry name" value="ribosomal_L24"/>
    <property type="match status" value="1"/>
</dbReference>